<keyword evidence="2" id="KW-1185">Reference proteome</keyword>
<evidence type="ECO:0000313" key="3">
    <source>
        <dbReference type="RefSeq" id="XP_026687571.1"/>
    </source>
</evidence>
<dbReference type="PANTHER" id="PTHR13743:SF162">
    <property type="entry name" value="NEUROBEACHIN"/>
    <property type="match status" value="1"/>
</dbReference>
<dbReference type="STRING" id="121845.A0A3Q0JGJ7"/>
<dbReference type="InterPro" id="IPR050865">
    <property type="entry name" value="BEACH_Domain"/>
</dbReference>
<dbReference type="KEGG" id="dci:113472146"/>
<dbReference type="Pfam" id="PF15787">
    <property type="entry name" value="DUF4704"/>
    <property type="match status" value="2"/>
</dbReference>
<dbReference type="AlphaFoldDB" id="A0A3Q0JGJ7"/>
<proteinExistence type="predicted"/>
<dbReference type="RefSeq" id="XP_026687571.1">
    <property type="nucleotide sequence ID" value="XM_026831770.1"/>
</dbReference>
<feature type="non-terminal residue" evidence="3">
    <location>
        <position position="332"/>
    </location>
</feature>
<sequence>MLQYALPRAVRGNLDTVVRSSLEGPMGRAVVRPAPLPAAETRVRIPAPAGSHRTNLCLIATMICSRPVAPGCCGPLRLWEPMVLYDGKLSTAIVFMYNPVATDSQLCLQSAPKGNPTYFVHTPHALMLQDVKAVITHSIHSTLNSVGGIQVLFPLFSQLDLPCDSADKKDPHLCSKLLGFICELVESSQTVQQHIIQNRGFLAISYMLQKLSREHLTLEVLGSFLRFTKHLVTCLTPNSELLLKQHSTITESEDERLKTILQTMHTLKFYYWVVNPRLKTGVIPKGLDGPRPAQKDILAIRAYILLFLKQLMMLGPGVKEDELQSILNYLTT</sequence>
<accession>A0A3Q0JGJ7</accession>
<dbReference type="InterPro" id="IPR031570">
    <property type="entry name" value="NBEA/BDCP_DUF4704"/>
</dbReference>
<feature type="domain" description="DUF4704" evidence="1">
    <location>
        <begin position="117"/>
        <end position="245"/>
    </location>
</feature>
<protein>
    <submittedName>
        <fullName evidence="3">Neurobeachin-like</fullName>
    </submittedName>
</protein>
<reference evidence="3" key="1">
    <citation type="submission" date="2025-08" db="UniProtKB">
        <authorList>
            <consortium name="RefSeq"/>
        </authorList>
    </citation>
    <scope>IDENTIFICATION</scope>
</reference>
<dbReference type="GeneID" id="113472146"/>
<name>A0A3Q0JGJ7_DIACI</name>
<dbReference type="GO" id="GO:0019901">
    <property type="term" value="F:protein kinase binding"/>
    <property type="evidence" value="ECO:0007669"/>
    <property type="project" value="TreeGrafter"/>
</dbReference>
<organism evidence="2 3">
    <name type="scientific">Diaphorina citri</name>
    <name type="common">Asian citrus psyllid</name>
    <dbReference type="NCBI Taxonomy" id="121845"/>
    <lineage>
        <taxon>Eukaryota</taxon>
        <taxon>Metazoa</taxon>
        <taxon>Ecdysozoa</taxon>
        <taxon>Arthropoda</taxon>
        <taxon>Hexapoda</taxon>
        <taxon>Insecta</taxon>
        <taxon>Pterygota</taxon>
        <taxon>Neoptera</taxon>
        <taxon>Paraneoptera</taxon>
        <taxon>Hemiptera</taxon>
        <taxon>Sternorrhyncha</taxon>
        <taxon>Psylloidea</taxon>
        <taxon>Psyllidae</taxon>
        <taxon>Diaphorininae</taxon>
        <taxon>Diaphorina</taxon>
    </lineage>
</organism>
<dbReference type="GO" id="GO:0005829">
    <property type="term" value="C:cytosol"/>
    <property type="evidence" value="ECO:0007669"/>
    <property type="project" value="TreeGrafter"/>
</dbReference>
<dbReference type="Proteomes" id="UP000079169">
    <property type="component" value="Unplaced"/>
</dbReference>
<dbReference type="GO" id="GO:0008104">
    <property type="term" value="P:intracellular protein localization"/>
    <property type="evidence" value="ECO:0007669"/>
    <property type="project" value="TreeGrafter"/>
</dbReference>
<evidence type="ECO:0000313" key="2">
    <source>
        <dbReference type="Proteomes" id="UP000079169"/>
    </source>
</evidence>
<dbReference type="PaxDb" id="121845-A0A3Q0JGJ7"/>
<dbReference type="GO" id="GO:0016020">
    <property type="term" value="C:membrane"/>
    <property type="evidence" value="ECO:0007669"/>
    <property type="project" value="TreeGrafter"/>
</dbReference>
<gene>
    <name evidence="3" type="primary">LOC113472146</name>
</gene>
<evidence type="ECO:0000259" key="1">
    <source>
        <dbReference type="Pfam" id="PF15787"/>
    </source>
</evidence>
<feature type="domain" description="DUF4704" evidence="1">
    <location>
        <begin position="256"/>
        <end position="332"/>
    </location>
</feature>
<dbReference type="PANTHER" id="PTHR13743">
    <property type="entry name" value="BEIGE/BEACH-RELATED"/>
    <property type="match status" value="1"/>
</dbReference>